<name>A0A8X6TWF0_NEPPI</name>
<gene>
    <name evidence="1" type="ORF">NPIL_554501</name>
</gene>
<proteinExistence type="predicted"/>
<accession>A0A8X6TWF0</accession>
<organism evidence="1 2">
    <name type="scientific">Nephila pilipes</name>
    <name type="common">Giant wood spider</name>
    <name type="synonym">Nephila maculata</name>
    <dbReference type="NCBI Taxonomy" id="299642"/>
    <lineage>
        <taxon>Eukaryota</taxon>
        <taxon>Metazoa</taxon>
        <taxon>Ecdysozoa</taxon>
        <taxon>Arthropoda</taxon>
        <taxon>Chelicerata</taxon>
        <taxon>Arachnida</taxon>
        <taxon>Araneae</taxon>
        <taxon>Araneomorphae</taxon>
        <taxon>Entelegynae</taxon>
        <taxon>Araneoidea</taxon>
        <taxon>Nephilidae</taxon>
        <taxon>Nephila</taxon>
    </lineage>
</organism>
<keyword evidence="2" id="KW-1185">Reference proteome</keyword>
<dbReference type="Proteomes" id="UP000887013">
    <property type="component" value="Unassembled WGS sequence"/>
</dbReference>
<sequence length="105" mass="11934">MDKPRRTPRSFSASPPPLIRFILLLSSQSHILLHKGVGVVEKRKEKEKEEVHGSQASLIRCIRLHLASIKCRSASFWPTSSPHPLRRPAEFVPSLNRCQHDPLPI</sequence>
<dbReference type="OrthoDB" id="10590055at2759"/>
<evidence type="ECO:0000313" key="2">
    <source>
        <dbReference type="Proteomes" id="UP000887013"/>
    </source>
</evidence>
<evidence type="ECO:0000313" key="1">
    <source>
        <dbReference type="EMBL" id="GFT50664.1"/>
    </source>
</evidence>
<comment type="caution">
    <text evidence="1">The sequence shown here is derived from an EMBL/GenBank/DDBJ whole genome shotgun (WGS) entry which is preliminary data.</text>
</comment>
<dbReference type="EMBL" id="BMAW01112010">
    <property type="protein sequence ID" value="GFT50664.1"/>
    <property type="molecule type" value="Genomic_DNA"/>
</dbReference>
<dbReference type="AlphaFoldDB" id="A0A8X6TWF0"/>
<reference evidence="1" key="1">
    <citation type="submission" date="2020-08" db="EMBL/GenBank/DDBJ databases">
        <title>Multicomponent nature underlies the extraordinary mechanical properties of spider dragline silk.</title>
        <authorList>
            <person name="Kono N."/>
            <person name="Nakamura H."/>
            <person name="Mori M."/>
            <person name="Yoshida Y."/>
            <person name="Ohtoshi R."/>
            <person name="Malay A.D."/>
            <person name="Moran D.A.P."/>
            <person name="Tomita M."/>
            <person name="Numata K."/>
            <person name="Arakawa K."/>
        </authorList>
    </citation>
    <scope>NUCLEOTIDE SEQUENCE</scope>
</reference>
<protein>
    <submittedName>
        <fullName evidence="1">Uncharacterized protein</fullName>
    </submittedName>
</protein>